<dbReference type="EMBL" id="NESQ01000097">
    <property type="protein sequence ID" value="PUU79250.1"/>
    <property type="molecule type" value="Genomic_DNA"/>
</dbReference>
<keyword evidence="3" id="KW-1185">Reference proteome</keyword>
<dbReference type="Proteomes" id="UP000244722">
    <property type="component" value="Unassembled WGS sequence"/>
</dbReference>
<accession>A0A2T6ZUS8</accession>
<dbReference type="AlphaFoldDB" id="A0A2T6ZUS8"/>
<sequence length="93" mass="10436">MYNLTTNAKKSRESTNLSIHTPTKPNGFRDAGWRCLEDYRSAGSIVEKYMQEYGRLDTLGNNASKRTQYKGLAETDLDIVSSTFNPNTLPTLA</sequence>
<evidence type="ECO:0000313" key="3">
    <source>
        <dbReference type="Proteomes" id="UP000244722"/>
    </source>
</evidence>
<evidence type="ECO:0000313" key="2">
    <source>
        <dbReference type="EMBL" id="PUU79250.1"/>
    </source>
</evidence>
<protein>
    <submittedName>
        <fullName evidence="2">Uncharacterized protein</fullName>
    </submittedName>
</protein>
<name>A0A2T6ZUS8_TUBBO</name>
<organism evidence="2 3">
    <name type="scientific">Tuber borchii</name>
    <name type="common">White truffle</name>
    <dbReference type="NCBI Taxonomy" id="42251"/>
    <lineage>
        <taxon>Eukaryota</taxon>
        <taxon>Fungi</taxon>
        <taxon>Dikarya</taxon>
        <taxon>Ascomycota</taxon>
        <taxon>Pezizomycotina</taxon>
        <taxon>Pezizomycetes</taxon>
        <taxon>Pezizales</taxon>
        <taxon>Tuberaceae</taxon>
        <taxon>Tuber</taxon>
    </lineage>
</organism>
<feature type="region of interest" description="Disordered" evidence="1">
    <location>
        <begin position="1"/>
        <end position="23"/>
    </location>
</feature>
<evidence type="ECO:0000256" key="1">
    <source>
        <dbReference type="SAM" id="MobiDB-lite"/>
    </source>
</evidence>
<comment type="caution">
    <text evidence="2">The sequence shown here is derived from an EMBL/GenBank/DDBJ whole genome shotgun (WGS) entry which is preliminary data.</text>
</comment>
<dbReference type="OrthoDB" id="47007at2759"/>
<reference evidence="2 3" key="1">
    <citation type="submission" date="2017-04" db="EMBL/GenBank/DDBJ databases">
        <title>Draft genome sequence of Tuber borchii Vittad., a whitish edible truffle.</title>
        <authorList>
            <consortium name="DOE Joint Genome Institute"/>
            <person name="Murat C."/>
            <person name="Kuo A."/>
            <person name="Barry K.W."/>
            <person name="Clum A."/>
            <person name="Dockter R.B."/>
            <person name="Fauchery L."/>
            <person name="Iotti M."/>
            <person name="Kohler A."/>
            <person name="Labutti K."/>
            <person name="Lindquist E.A."/>
            <person name="Lipzen A."/>
            <person name="Ohm R.A."/>
            <person name="Wang M."/>
            <person name="Grigoriev I.V."/>
            <person name="Zambonelli A."/>
            <person name="Martin F.M."/>
        </authorList>
    </citation>
    <scope>NUCLEOTIDE SEQUENCE [LARGE SCALE GENOMIC DNA]</scope>
    <source>
        <strain evidence="2 3">Tbo3840</strain>
    </source>
</reference>
<gene>
    <name evidence="2" type="ORF">B9Z19DRAFT_1125504</name>
</gene>
<proteinExistence type="predicted"/>